<name>A0A9P4NYN7_9PEZI</name>
<comment type="caution">
    <text evidence="2">The sequence shown here is derived from an EMBL/GenBank/DDBJ whole genome shotgun (WGS) entry which is preliminary data.</text>
</comment>
<protein>
    <submittedName>
        <fullName evidence="2">Uncharacterized protein</fullName>
    </submittedName>
</protein>
<dbReference type="AlphaFoldDB" id="A0A9P4NYN7"/>
<reference evidence="2" key="1">
    <citation type="journal article" date="2020" name="Stud. Mycol.">
        <title>101 Dothideomycetes genomes: a test case for predicting lifestyles and emergence of pathogens.</title>
        <authorList>
            <person name="Haridas S."/>
            <person name="Albert R."/>
            <person name="Binder M."/>
            <person name="Bloem J."/>
            <person name="Labutti K."/>
            <person name="Salamov A."/>
            <person name="Andreopoulos B."/>
            <person name="Baker S."/>
            <person name="Barry K."/>
            <person name="Bills G."/>
            <person name="Bluhm B."/>
            <person name="Cannon C."/>
            <person name="Castanera R."/>
            <person name="Culley D."/>
            <person name="Daum C."/>
            <person name="Ezra D."/>
            <person name="Gonzalez J."/>
            <person name="Henrissat B."/>
            <person name="Kuo A."/>
            <person name="Liang C."/>
            <person name="Lipzen A."/>
            <person name="Lutzoni F."/>
            <person name="Magnuson J."/>
            <person name="Mondo S."/>
            <person name="Nolan M."/>
            <person name="Ohm R."/>
            <person name="Pangilinan J."/>
            <person name="Park H.-J."/>
            <person name="Ramirez L."/>
            <person name="Alfaro M."/>
            <person name="Sun H."/>
            <person name="Tritt A."/>
            <person name="Yoshinaga Y."/>
            <person name="Zwiers L.-H."/>
            <person name="Turgeon B."/>
            <person name="Goodwin S."/>
            <person name="Spatafora J."/>
            <person name="Crous P."/>
            <person name="Grigoriev I."/>
        </authorList>
    </citation>
    <scope>NUCLEOTIDE SEQUENCE</scope>
    <source>
        <strain evidence="2">CBS 130266</strain>
    </source>
</reference>
<gene>
    <name evidence="2" type="ORF">EJ08DRAFT_731225</name>
</gene>
<dbReference type="Proteomes" id="UP000800235">
    <property type="component" value="Unassembled WGS sequence"/>
</dbReference>
<feature type="region of interest" description="Disordered" evidence="1">
    <location>
        <begin position="157"/>
        <end position="294"/>
    </location>
</feature>
<sequence>MDDWIDEMDRWHGAMGNPEWIERNREAKQNFRQCRWAAENWNEETAPGIFDMSFEQATAHIRCMKDYIPPDYRHLQEWRMLRAKSQRFHDQTKALQEQNERRHQAAGGRDAFNNNRHNNAGFGDGQNLIGNAAPNNGGGSHVSSRTQTWVANTPGVARSVAGSVGPSDSVSNSGSHRSAAKSTQSSSSQKAGSVHHHYHGTSGPPSQVSQTPNPFNGSNAGGSKSGSQAGRSSSGSQAAGQRSGSQASTRVNNNAGARSTASSARKGSQTGSQSGSWATNQPYKPSPLQNQYPQ</sequence>
<proteinExistence type="predicted"/>
<feature type="compositionally biased region" description="Polar residues" evidence="1">
    <location>
        <begin position="203"/>
        <end position="215"/>
    </location>
</feature>
<evidence type="ECO:0000313" key="3">
    <source>
        <dbReference type="Proteomes" id="UP000800235"/>
    </source>
</evidence>
<accession>A0A9P4NYN7</accession>
<feature type="compositionally biased region" description="Polar residues" evidence="1">
    <location>
        <begin position="249"/>
        <end position="294"/>
    </location>
</feature>
<feature type="compositionally biased region" description="Low complexity" evidence="1">
    <location>
        <begin position="180"/>
        <end position="192"/>
    </location>
</feature>
<feature type="compositionally biased region" description="Low complexity" evidence="1">
    <location>
        <begin position="225"/>
        <end position="248"/>
    </location>
</feature>
<feature type="region of interest" description="Disordered" evidence="1">
    <location>
        <begin position="91"/>
        <end position="145"/>
    </location>
</feature>
<feature type="compositionally biased region" description="Basic and acidic residues" evidence="1">
    <location>
        <begin position="91"/>
        <end position="103"/>
    </location>
</feature>
<feature type="compositionally biased region" description="Polar residues" evidence="1">
    <location>
        <begin position="166"/>
        <end position="176"/>
    </location>
</feature>
<evidence type="ECO:0000313" key="2">
    <source>
        <dbReference type="EMBL" id="KAF2434097.1"/>
    </source>
</evidence>
<dbReference type="EMBL" id="MU007018">
    <property type="protein sequence ID" value="KAF2434097.1"/>
    <property type="molecule type" value="Genomic_DNA"/>
</dbReference>
<evidence type="ECO:0000256" key="1">
    <source>
        <dbReference type="SAM" id="MobiDB-lite"/>
    </source>
</evidence>
<organism evidence="2 3">
    <name type="scientific">Tothia fuscella</name>
    <dbReference type="NCBI Taxonomy" id="1048955"/>
    <lineage>
        <taxon>Eukaryota</taxon>
        <taxon>Fungi</taxon>
        <taxon>Dikarya</taxon>
        <taxon>Ascomycota</taxon>
        <taxon>Pezizomycotina</taxon>
        <taxon>Dothideomycetes</taxon>
        <taxon>Pleosporomycetidae</taxon>
        <taxon>Venturiales</taxon>
        <taxon>Cylindrosympodiaceae</taxon>
        <taxon>Tothia</taxon>
    </lineage>
</organism>
<keyword evidence="3" id="KW-1185">Reference proteome</keyword>